<dbReference type="FunCoup" id="A0A1Y2B4K0">
    <property type="interactions" value="150"/>
</dbReference>
<dbReference type="InParanoid" id="A0A1Y2B4K0"/>
<evidence type="ECO:0000256" key="4">
    <source>
        <dbReference type="ARBA" id="ARBA00022801"/>
    </source>
</evidence>
<keyword evidence="7 9" id="KW-0472">Membrane</keyword>
<feature type="transmembrane region" description="Helical" evidence="9">
    <location>
        <begin position="209"/>
        <end position="232"/>
    </location>
</feature>
<feature type="transmembrane region" description="Helical" evidence="9">
    <location>
        <begin position="296"/>
        <end position="319"/>
    </location>
</feature>
<keyword evidence="3 9" id="KW-0812">Transmembrane</keyword>
<evidence type="ECO:0000313" key="11">
    <source>
        <dbReference type="Proteomes" id="UP000193986"/>
    </source>
</evidence>
<keyword evidence="4" id="KW-0378">Hydrolase</keyword>
<keyword evidence="5" id="KW-0256">Endoplasmic reticulum</keyword>
<evidence type="ECO:0000256" key="6">
    <source>
        <dbReference type="ARBA" id="ARBA00022989"/>
    </source>
</evidence>
<dbReference type="OrthoDB" id="29661at2759"/>
<keyword evidence="11" id="KW-1185">Reference proteome</keyword>
<keyword evidence="6 9" id="KW-1133">Transmembrane helix</keyword>
<sequence length="433" mass="47584">MSSDTGLYTAYISLGAQALIPIILGSFQSLKTPASVLARRKKSKRRDNTLLLLGNDDDEDSELDDEIFEETLGWADSLVFPIFGSIALLGLWALLKYVGPEWINFVLGIYFSGAGMFAVQTTFSSIVTYILRISGQHTPTYHIRISSGIRQIFHLPISLPSLALVPLSIILPALYIPLGRPWLLSNLLALCLGTTTLAILRLDSFLTAFILLAVLLVYDIFWVFATPVMVTVAKGIDAPIKILAPKSHTSDFAMLGLGDIVIPGLVIALCLRFDLHRAALRYPKADLTPRSRFGKGYFLVALTSYIFGLGTTMVVMHYTRHAQPALLYLSPACTLGPIFLALARREFALLWGFSDAPIDIDEQVRDDTIEPPSEAAQRAREAIKDDNVAEVAKGVSEHVEVPTPPPVEEDDSWMNEPTEAGGKARKRKSGKKK</sequence>
<evidence type="ECO:0000256" key="2">
    <source>
        <dbReference type="ARBA" id="ARBA00006859"/>
    </source>
</evidence>
<feature type="transmembrane region" description="Helical" evidence="9">
    <location>
        <begin position="78"/>
        <end position="95"/>
    </location>
</feature>
<comment type="subcellular location">
    <subcellularLocation>
        <location evidence="1">Endoplasmic reticulum membrane</location>
        <topology evidence="1">Multi-pass membrane protein</topology>
    </subcellularLocation>
</comment>
<feature type="transmembrane region" description="Helical" evidence="9">
    <location>
        <begin position="6"/>
        <end position="30"/>
    </location>
</feature>
<dbReference type="STRING" id="71784.A0A1Y2B4K0"/>
<dbReference type="InterPro" id="IPR006639">
    <property type="entry name" value="Preselin/SPP"/>
</dbReference>
<dbReference type="Proteomes" id="UP000193986">
    <property type="component" value="Unassembled WGS sequence"/>
</dbReference>
<reference evidence="10 11" key="1">
    <citation type="submission" date="2016-07" db="EMBL/GenBank/DDBJ databases">
        <title>Pervasive Adenine N6-methylation of Active Genes in Fungi.</title>
        <authorList>
            <consortium name="DOE Joint Genome Institute"/>
            <person name="Mondo S.J."/>
            <person name="Dannebaum R.O."/>
            <person name="Kuo R.C."/>
            <person name="Labutti K."/>
            <person name="Haridas S."/>
            <person name="Kuo A."/>
            <person name="Salamov A."/>
            <person name="Ahrendt S.R."/>
            <person name="Lipzen A."/>
            <person name="Sullivan W."/>
            <person name="Andreopoulos W.B."/>
            <person name="Clum A."/>
            <person name="Lindquist E."/>
            <person name="Daum C."/>
            <person name="Ramamoorthy G.K."/>
            <person name="Gryganskyi A."/>
            <person name="Culley D."/>
            <person name="Magnuson J.K."/>
            <person name="James T.Y."/>
            <person name="O'Malley M.A."/>
            <person name="Stajich J.E."/>
            <person name="Spatafora J.W."/>
            <person name="Visel A."/>
            <person name="Grigoriev I.V."/>
        </authorList>
    </citation>
    <scope>NUCLEOTIDE SEQUENCE [LARGE SCALE GENOMIC DNA]</scope>
    <source>
        <strain evidence="10 11">68-887.2</strain>
    </source>
</reference>
<gene>
    <name evidence="10" type="ORF">BCR39DRAFT_530848</name>
</gene>
<feature type="transmembrane region" description="Helical" evidence="9">
    <location>
        <begin position="182"/>
        <end position="202"/>
    </location>
</feature>
<proteinExistence type="inferred from homology"/>
<feature type="transmembrane region" description="Helical" evidence="9">
    <location>
        <begin position="325"/>
        <end position="343"/>
    </location>
</feature>
<dbReference type="SMART" id="SM00730">
    <property type="entry name" value="PSN"/>
    <property type="match status" value="1"/>
</dbReference>
<dbReference type="InterPro" id="IPR007369">
    <property type="entry name" value="Peptidase_A22B_SPP"/>
</dbReference>
<feature type="transmembrane region" description="Helical" evidence="9">
    <location>
        <begin position="107"/>
        <end position="131"/>
    </location>
</feature>
<accession>A0A1Y2B4K0</accession>
<dbReference type="GO" id="GO:0042500">
    <property type="term" value="F:aspartic endopeptidase activity, intramembrane cleaving"/>
    <property type="evidence" value="ECO:0007669"/>
    <property type="project" value="InterPro"/>
</dbReference>
<comment type="similarity">
    <text evidence="2">Belongs to the peptidase A22B family.</text>
</comment>
<dbReference type="AlphaFoldDB" id="A0A1Y2B4K0"/>
<evidence type="ECO:0000256" key="5">
    <source>
        <dbReference type="ARBA" id="ARBA00022824"/>
    </source>
</evidence>
<comment type="caution">
    <text evidence="10">The sequence shown here is derived from an EMBL/GenBank/DDBJ whole genome shotgun (WGS) entry which is preliminary data.</text>
</comment>
<feature type="transmembrane region" description="Helical" evidence="9">
    <location>
        <begin position="252"/>
        <end position="275"/>
    </location>
</feature>
<name>A0A1Y2B4K0_9TREE</name>
<dbReference type="Pfam" id="PF04258">
    <property type="entry name" value="Peptidase_A22B"/>
    <property type="match status" value="1"/>
</dbReference>
<dbReference type="PANTHER" id="PTHR12174:SF23">
    <property type="entry name" value="MINOR HISTOCOMPATIBILITY ANTIGEN H13"/>
    <property type="match status" value="1"/>
</dbReference>
<dbReference type="GO" id="GO:0098554">
    <property type="term" value="C:cytoplasmic side of endoplasmic reticulum membrane"/>
    <property type="evidence" value="ECO:0007669"/>
    <property type="project" value="TreeGrafter"/>
</dbReference>
<feature type="compositionally biased region" description="Basic residues" evidence="8">
    <location>
        <begin position="423"/>
        <end position="433"/>
    </location>
</feature>
<evidence type="ECO:0000256" key="1">
    <source>
        <dbReference type="ARBA" id="ARBA00004477"/>
    </source>
</evidence>
<dbReference type="GO" id="GO:0006465">
    <property type="term" value="P:signal peptide processing"/>
    <property type="evidence" value="ECO:0007669"/>
    <property type="project" value="TreeGrafter"/>
</dbReference>
<evidence type="ECO:0000256" key="8">
    <source>
        <dbReference type="SAM" id="MobiDB-lite"/>
    </source>
</evidence>
<evidence type="ECO:0000256" key="7">
    <source>
        <dbReference type="ARBA" id="ARBA00023136"/>
    </source>
</evidence>
<organism evidence="10 11">
    <name type="scientific">Naematelia encephala</name>
    <dbReference type="NCBI Taxonomy" id="71784"/>
    <lineage>
        <taxon>Eukaryota</taxon>
        <taxon>Fungi</taxon>
        <taxon>Dikarya</taxon>
        <taxon>Basidiomycota</taxon>
        <taxon>Agaricomycotina</taxon>
        <taxon>Tremellomycetes</taxon>
        <taxon>Tremellales</taxon>
        <taxon>Naemateliaceae</taxon>
        <taxon>Naematelia</taxon>
    </lineage>
</organism>
<evidence type="ECO:0000256" key="9">
    <source>
        <dbReference type="SAM" id="Phobius"/>
    </source>
</evidence>
<feature type="transmembrane region" description="Helical" evidence="9">
    <location>
        <begin position="152"/>
        <end position="176"/>
    </location>
</feature>
<dbReference type="GO" id="GO:0098553">
    <property type="term" value="C:lumenal side of endoplasmic reticulum membrane"/>
    <property type="evidence" value="ECO:0007669"/>
    <property type="project" value="TreeGrafter"/>
</dbReference>
<feature type="region of interest" description="Disordered" evidence="8">
    <location>
        <begin position="393"/>
        <end position="433"/>
    </location>
</feature>
<dbReference type="GO" id="GO:0033619">
    <property type="term" value="P:membrane protein proteolysis"/>
    <property type="evidence" value="ECO:0007669"/>
    <property type="project" value="TreeGrafter"/>
</dbReference>
<evidence type="ECO:0000313" key="10">
    <source>
        <dbReference type="EMBL" id="ORY29751.1"/>
    </source>
</evidence>
<protein>
    <submittedName>
        <fullName evidence="10">Signal peptide peptidase-domain-containing protein</fullName>
    </submittedName>
</protein>
<dbReference type="PANTHER" id="PTHR12174">
    <property type="entry name" value="SIGNAL PEPTIDE PEPTIDASE"/>
    <property type="match status" value="1"/>
</dbReference>
<dbReference type="EMBL" id="MCFC01000023">
    <property type="protein sequence ID" value="ORY29751.1"/>
    <property type="molecule type" value="Genomic_DNA"/>
</dbReference>
<evidence type="ECO:0000256" key="3">
    <source>
        <dbReference type="ARBA" id="ARBA00022692"/>
    </source>
</evidence>